<dbReference type="InterPro" id="IPR000782">
    <property type="entry name" value="FAS1_domain"/>
</dbReference>
<organism evidence="3 4">
    <name type="scientific">Helicocarpus griseus UAMH5409</name>
    <dbReference type="NCBI Taxonomy" id="1447875"/>
    <lineage>
        <taxon>Eukaryota</taxon>
        <taxon>Fungi</taxon>
        <taxon>Dikarya</taxon>
        <taxon>Ascomycota</taxon>
        <taxon>Pezizomycotina</taxon>
        <taxon>Eurotiomycetes</taxon>
        <taxon>Eurotiomycetidae</taxon>
        <taxon>Onygenales</taxon>
        <taxon>Ajellomycetaceae</taxon>
        <taxon>Helicocarpus</taxon>
    </lineage>
</organism>
<evidence type="ECO:0000313" key="4">
    <source>
        <dbReference type="Proteomes" id="UP000223968"/>
    </source>
</evidence>
<dbReference type="Gene3D" id="2.30.180.10">
    <property type="entry name" value="FAS1 domain"/>
    <property type="match status" value="2"/>
</dbReference>
<feature type="signal peptide" evidence="1">
    <location>
        <begin position="1"/>
        <end position="15"/>
    </location>
</feature>
<dbReference type="SMART" id="SM00554">
    <property type="entry name" value="FAS1"/>
    <property type="match status" value="2"/>
</dbReference>
<dbReference type="Proteomes" id="UP000223968">
    <property type="component" value="Unassembled WGS sequence"/>
</dbReference>
<evidence type="ECO:0000256" key="1">
    <source>
        <dbReference type="SAM" id="SignalP"/>
    </source>
</evidence>
<dbReference type="PANTHER" id="PTHR10900:SF125">
    <property type="entry name" value="FAS1 DOMAIN-CONTAINING PROTEIN YLR001C"/>
    <property type="match status" value="1"/>
</dbReference>
<feature type="domain" description="FAS1" evidence="2">
    <location>
        <begin position="124"/>
        <end position="261"/>
    </location>
</feature>
<gene>
    <name evidence="3" type="ORF">AJ79_05935</name>
</gene>
<dbReference type="PROSITE" id="PS50213">
    <property type="entry name" value="FAS1"/>
    <property type="match status" value="2"/>
</dbReference>
<sequence length="465" mass="53093">MKTALALIAASLAKAFVIPSQQQLSLFGEVLPHRDQQRIPQLSDDTQLLEDETYFLPHAVRTSENIGRLIEQPHKVDILPFEPDDEGVEHGGDWDNDWEDNYSIQSHPDAQLRGGHHPGHGHFNMTLYEMIKSSSHTKIFAKLVDKFDDVVDILNSTSSNHTVFIPTDKAFEEFRGHPHVSDKLIKKVIMYHIAPEQYPTQRVFTSRTVPTLLEPHELGHYPQRICTQFGLKGLTLNFFVSIIKSNLYGTNGVAHGLNHILIPPFPAAETINFVPTFFSTFELGLFKTGLFKYINDTSTHSGATFFAPTNHAFRKLGFRLNAFLFSRCGEKYLDALLKYHISYNRTLYSDAYNKPKHKDANPESIHVDLPTLLKDHHLSIDIEHINRFVNFKINGFTSVTVPDAVARDGVIHVLNRVLIPPCHPRDKVCRDNELIYNPYSDDEEEPFFNLTVEDLIDRLDPYLEN</sequence>
<dbReference type="SUPFAM" id="SSF82153">
    <property type="entry name" value="FAS1 domain"/>
    <property type="match status" value="2"/>
</dbReference>
<name>A0A2B7XIR0_9EURO</name>
<evidence type="ECO:0000313" key="3">
    <source>
        <dbReference type="EMBL" id="PGH08653.1"/>
    </source>
</evidence>
<feature type="domain" description="FAS1" evidence="2">
    <location>
        <begin position="264"/>
        <end position="418"/>
    </location>
</feature>
<dbReference type="InterPro" id="IPR050904">
    <property type="entry name" value="Adhesion/Biosynth-related"/>
</dbReference>
<feature type="chain" id="PRO_5012948030" description="FAS1 domain-containing protein" evidence="1">
    <location>
        <begin position="16"/>
        <end position="465"/>
    </location>
</feature>
<dbReference type="OrthoDB" id="7700931at2759"/>
<dbReference type="PANTHER" id="PTHR10900">
    <property type="entry name" value="PERIOSTIN-RELATED"/>
    <property type="match status" value="1"/>
</dbReference>
<dbReference type="EMBL" id="PDNB01000100">
    <property type="protein sequence ID" value="PGH08653.1"/>
    <property type="molecule type" value="Genomic_DNA"/>
</dbReference>
<dbReference type="InterPro" id="IPR036378">
    <property type="entry name" value="FAS1_dom_sf"/>
</dbReference>
<proteinExistence type="predicted"/>
<keyword evidence="4" id="KW-1185">Reference proteome</keyword>
<dbReference type="AlphaFoldDB" id="A0A2B7XIR0"/>
<keyword evidence="1" id="KW-0732">Signal</keyword>
<comment type="caution">
    <text evidence="3">The sequence shown here is derived from an EMBL/GenBank/DDBJ whole genome shotgun (WGS) entry which is preliminary data.</text>
</comment>
<dbReference type="Pfam" id="PF02469">
    <property type="entry name" value="Fasciclin"/>
    <property type="match status" value="2"/>
</dbReference>
<accession>A0A2B7XIR0</accession>
<evidence type="ECO:0000259" key="2">
    <source>
        <dbReference type="PROSITE" id="PS50213"/>
    </source>
</evidence>
<protein>
    <recommendedName>
        <fullName evidence="2">FAS1 domain-containing protein</fullName>
    </recommendedName>
</protein>
<dbReference type="STRING" id="1447875.A0A2B7XIR0"/>
<reference evidence="3 4" key="1">
    <citation type="submission" date="2017-10" db="EMBL/GenBank/DDBJ databases">
        <title>Comparative genomics in systemic dimorphic fungi from Ajellomycetaceae.</title>
        <authorList>
            <person name="Munoz J.F."/>
            <person name="Mcewen J.G."/>
            <person name="Clay O.K."/>
            <person name="Cuomo C.A."/>
        </authorList>
    </citation>
    <scope>NUCLEOTIDE SEQUENCE [LARGE SCALE GENOMIC DNA]</scope>
    <source>
        <strain evidence="3 4">UAMH5409</strain>
    </source>
</reference>